<reference evidence="3" key="1">
    <citation type="submission" date="2016-02" db="EMBL/GenBank/DDBJ databases">
        <title>Genome sequence of Bacillus trypoxylicola KCTC 13244(T).</title>
        <authorList>
            <person name="Jeong H."/>
            <person name="Park S.-H."/>
            <person name="Choi S.-K."/>
        </authorList>
    </citation>
    <scope>NUCLEOTIDE SEQUENCE [LARGE SCALE GENOMIC DNA]</scope>
    <source>
        <strain evidence="3">KCTC 13244</strain>
    </source>
</reference>
<organism evidence="3 4">
    <name type="scientific">Alkalihalobacillus trypoxylicola</name>
    <dbReference type="NCBI Taxonomy" id="519424"/>
    <lineage>
        <taxon>Bacteria</taxon>
        <taxon>Bacillati</taxon>
        <taxon>Bacillota</taxon>
        <taxon>Bacilli</taxon>
        <taxon>Bacillales</taxon>
        <taxon>Bacillaceae</taxon>
        <taxon>Alkalihalobacillus</taxon>
    </lineage>
</organism>
<dbReference type="SUPFAM" id="SSF55961">
    <property type="entry name" value="Bet v1-like"/>
    <property type="match status" value="1"/>
</dbReference>
<evidence type="ECO:0000259" key="2">
    <source>
        <dbReference type="Pfam" id="PF08327"/>
    </source>
</evidence>
<dbReference type="OrthoDB" id="2389233at2"/>
<dbReference type="AlphaFoldDB" id="A0A161Q242"/>
<dbReference type="Proteomes" id="UP000075806">
    <property type="component" value="Unassembled WGS sequence"/>
</dbReference>
<evidence type="ECO:0000256" key="1">
    <source>
        <dbReference type="ARBA" id="ARBA00006817"/>
    </source>
</evidence>
<comment type="caution">
    <text evidence="3">The sequence shown here is derived from an EMBL/GenBank/DDBJ whole genome shotgun (WGS) entry which is preliminary data.</text>
</comment>
<dbReference type="EMBL" id="LTAO01000023">
    <property type="protein sequence ID" value="KYG29603.1"/>
    <property type="molecule type" value="Genomic_DNA"/>
</dbReference>
<dbReference type="Pfam" id="PF08327">
    <property type="entry name" value="AHSA1"/>
    <property type="match status" value="1"/>
</dbReference>
<keyword evidence="4" id="KW-1185">Reference proteome</keyword>
<dbReference type="InterPro" id="IPR023393">
    <property type="entry name" value="START-like_dom_sf"/>
</dbReference>
<feature type="domain" description="Activator of Hsp90 ATPase homologue 1/2-like C-terminal" evidence="2">
    <location>
        <begin position="14"/>
        <end position="111"/>
    </location>
</feature>
<evidence type="ECO:0000313" key="3">
    <source>
        <dbReference type="EMBL" id="KYG29603.1"/>
    </source>
</evidence>
<name>A0A161Q242_9BACI</name>
<accession>A0A161Q242</accession>
<dbReference type="RefSeq" id="WP_061949399.1">
    <property type="nucleotide sequence ID" value="NZ_LTAO01000023.1"/>
</dbReference>
<dbReference type="InterPro" id="IPR013538">
    <property type="entry name" value="ASHA1/2-like_C"/>
</dbReference>
<comment type="similarity">
    <text evidence="1">Belongs to the AHA1 family.</text>
</comment>
<gene>
    <name evidence="3" type="ORF">AZF04_08805</name>
</gene>
<proteinExistence type="inferred from homology"/>
<evidence type="ECO:0000313" key="4">
    <source>
        <dbReference type="Proteomes" id="UP000075806"/>
    </source>
</evidence>
<dbReference type="CDD" id="cd07812">
    <property type="entry name" value="SRPBCC"/>
    <property type="match status" value="1"/>
</dbReference>
<sequence>MKEIICFTFERHINAPIDTVFSCLNEDEHVLEWNDYIVEHIYEGDESELKEGSTFITKQKIGKKVIELEAEYSAFNPPYYAEVKTSTKEGMSTTKYSLSEESDGTLFKVEAILIPKNAYYSIITKLFKWSFKVLYNEQYEKFIDYTMTIMAMKDRISYDQEHHLGFIHLFSSEFDYEFEKTEELEVNPLINIDLDTIGRIVGIELFENPAKKLKEVSKTNLYIYADNKYSFRLSNEEVANIYKIAGIEFCFADEDFNEFIGFDIVDLSLYPTYELDKLLI</sequence>
<protein>
    <recommendedName>
        <fullName evidence="2">Activator of Hsp90 ATPase homologue 1/2-like C-terminal domain-containing protein</fullName>
    </recommendedName>
</protein>
<dbReference type="Gene3D" id="3.30.530.20">
    <property type="match status" value="1"/>
</dbReference>